<dbReference type="GO" id="GO:0050482">
    <property type="term" value="P:arachidonate secretion"/>
    <property type="evidence" value="ECO:0007669"/>
    <property type="project" value="InterPro"/>
</dbReference>
<feature type="compositionally biased region" description="Low complexity" evidence="3">
    <location>
        <begin position="423"/>
        <end position="436"/>
    </location>
</feature>
<dbReference type="GO" id="GO:0016042">
    <property type="term" value="P:lipid catabolic process"/>
    <property type="evidence" value="ECO:0007669"/>
    <property type="project" value="InterPro"/>
</dbReference>
<evidence type="ECO:0000256" key="2">
    <source>
        <dbReference type="ARBA" id="ARBA00022525"/>
    </source>
</evidence>
<dbReference type="SUPFAM" id="SSF48619">
    <property type="entry name" value="Phospholipase A2, PLA2"/>
    <property type="match status" value="1"/>
</dbReference>
<organism evidence="5 6">
    <name type="scientific">Venturia effusa</name>
    <dbReference type="NCBI Taxonomy" id="50376"/>
    <lineage>
        <taxon>Eukaryota</taxon>
        <taxon>Fungi</taxon>
        <taxon>Dikarya</taxon>
        <taxon>Ascomycota</taxon>
        <taxon>Pezizomycotina</taxon>
        <taxon>Dothideomycetes</taxon>
        <taxon>Pleosporomycetidae</taxon>
        <taxon>Venturiales</taxon>
        <taxon>Venturiaceae</taxon>
        <taxon>Venturia</taxon>
    </lineage>
</organism>
<evidence type="ECO:0000313" key="6">
    <source>
        <dbReference type="Proteomes" id="UP000316270"/>
    </source>
</evidence>
<feature type="chain" id="PRO_5022144864" description="Phospholipase A2 domain-containing protein" evidence="4">
    <location>
        <begin position="32"/>
        <end position="487"/>
    </location>
</feature>
<feature type="compositionally biased region" description="Polar residues" evidence="3">
    <location>
        <begin position="385"/>
        <end position="399"/>
    </location>
</feature>
<dbReference type="AlphaFoldDB" id="A0A517LLK6"/>
<dbReference type="PANTHER" id="PTHR12824:SF8">
    <property type="entry name" value="GXIVSPLA2, ISOFORM A"/>
    <property type="match status" value="1"/>
</dbReference>
<sequence length="487" mass="53799">MLLAWQRLRLPWLFTELAWICILGLLSGASAYVHSGPFSDTTGSPCLFNSLDEYHFSLLDPSDGMPFTNIDGQLRKISRPRDSLPLFHFSRPVGEQFNVDLLLNSSYLALSDSGYLRFVDRSSNGMTPIANGSETFITSIFDVSCNGTISIRLPDLLQYNFIYHAQSRSVLGLPNRNQKALVHRTSSALRSFIKRTEQPDYEDLSESWSPFSFLVGPIKVSDRDQIGFSPRCPSKPFGLESFVKPGARPASFNGCGAENGMKIPDLRFTDCCDNHDLCYDDCSKTWNQCNDEFRRCMHSQCRHDPSWTEWGCNNLADVYADFVGTRLGAWSFYNSNVDRCTCGCPAGTINCTDMCLRDCRERCNFVDCATETSVFGKRPKPTLRASANSTSTPKTTMTPGSISNTSITATSSGSPSLLSTNVPKTTGTSNSSSSAPSTPPSETHCSESDSNSWWPFQFWSTAPCAAKNANFRAPREKLAKNGPSTTS</sequence>
<dbReference type="InterPro" id="IPR036444">
    <property type="entry name" value="PLipase_A2_dom_sf"/>
</dbReference>
<dbReference type="EMBL" id="CP042199">
    <property type="protein sequence ID" value="QDS76514.1"/>
    <property type="molecule type" value="Genomic_DNA"/>
</dbReference>
<protein>
    <recommendedName>
        <fullName evidence="7">Phospholipase A2 domain-containing protein</fullName>
    </recommendedName>
</protein>
<comment type="subcellular location">
    <subcellularLocation>
        <location evidence="1">Secreted</location>
    </subcellularLocation>
</comment>
<dbReference type="GO" id="GO:0004623">
    <property type="term" value="F:phospholipase A2 activity"/>
    <property type="evidence" value="ECO:0007669"/>
    <property type="project" value="InterPro"/>
</dbReference>
<name>A0A517LLK6_9PEZI</name>
<dbReference type="InterPro" id="IPR033113">
    <property type="entry name" value="PLA2_histidine"/>
</dbReference>
<dbReference type="PANTHER" id="PTHR12824">
    <property type="entry name" value="GROUP XII SECRETORY PHOSPHOLIPASE A2 FAMILY MEMBER"/>
    <property type="match status" value="1"/>
</dbReference>
<evidence type="ECO:0000313" key="5">
    <source>
        <dbReference type="EMBL" id="QDS76514.1"/>
    </source>
</evidence>
<feature type="region of interest" description="Disordered" evidence="3">
    <location>
        <begin position="379"/>
        <end position="450"/>
    </location>
</feature>
<dbReference type="STRING" id="50376.A0A517LLK6"/>
<dbReference type="Proteomes" id="UP000316270">
    <property type="component" value="Chromosome 15"/>
</dbReference>
<dbReference type="PROSITE" id="PS00118">
    <property type="entry name" value="PA2_HIS"/>
    <property type="match status" value="1"/>
</dbReference>
<evidence type="ECO:0000256" key="3">
    <source>
        <dbReference type="SAM" id="MobiDB-lite"/>
    </source>
</evidence>
<keyword evidence="2" id="KW-0964">Secreted</keyword>
<dbReference type="Pfam" id="PF06951">
    <property type="entry name" value="PLA2G12"/>
    <property type="match status" value="1"/>
</dbReference>
<evidence type="ECO:0000256" key="1">
    <source>
        <dbReference type="ARBA" id="ARBA00004613"/>
    </source>
</evidence>
<reference evidence="5 6" key="1">
    <citation type="submission" date="2019-07" db="EMBL/GenBank/DDBJ databases">
        <title>Finished genome of Venturia effusa.</title>
        <authorList>
            <person name="Young C.A."/>
            <person name="Cox M.P."/>
            <person name="Ganley A.R.D."/>
            <person name="David W.J."/>
        </authorList>
    </citation>
    <scope>NUCLEOTIDE SEQUENCE [LARGE SCALE GENOMIC DNA]</scope>
    <source>
        <strain evidence="6">albino</strain>
    </source>
</reference>
<feature type="compositionally biased region" description="Low complexity" evidence="3">
    <location>
        <begin position="400"/>
        <end position="414"/>
    </location>
</feature>
<dbReference type="GO" id="GO:0006644">
    <property type="term" value="P:phospholipid metabolic process"/>
    <property type="evidence" value="ECO:0007669"/>
    <property type="project" value="InterPro"/>
</dbReference>
<keyword evidence="6" id="KW-1185">Reference proteome</keyword>
<evidence type="ECO:0000256" key="4">
    <source>
        <dbReference type="SAM" id="SignalP"/>
    </source>
</evidence>
<dbReference type="InterPro" id="IPR010711">
    <property type="entry name" value="PLA2G12"/>
</dbReference>
<dbReference type="GO" id="GO:0005576">
    <property type="term" value="C:extracellular region"/>
    <property type="evidence" value="ECO:0007669"/>
    <property type="project" value="UniProtKB-SubCell"/>
</dbReference>
<dbReference type="Gene3D" id="1.20.90.10">
    <property type="entry name" value="Phospholipase A2 domain"/>
    <property type="match status" value="1"/>
</dbReference>
<proteinExistence type="predicted"/>
<accession>A0A517LLK6</accession>
<evidence type="ECO:0008006" key="7">
    <source>
        <dbReference type="Google" id="ProtNLM"/>
    </source>
</evidence>
<feature type="signal peptide" evidence="4">
    <location>
        <begin position="1"/>
        <end position="31"/>
    </location>
</feature>
<dbReference type="OrthoDB" id="3935740at2759"/>
<keyword evidence="4" id="KW-0732">Signal</keyword>
<dbReference type="GO" id="GO:0005509">
    <property type="term" value="F:calcium ion binding"/>
    <property type="evidence" value="ECO:0007669"/>
    <property type="project" value="InterPro"/>
</dbReference>
<gene>
    <name evidence="5" type="ORF">FKW77_005766</name>
</gene>